<dbReference type="SMART" id="SM00485">
    <property type="entry name" value="XPGN"/>
    <property type="match status" value="1"/>
</dbReference>
<dbReference type="GO" id="GO:0006281">
    <property type="term" value="P:DNA repair"/>
    <property type="evidence" value="ECO:0007669"/>
    <property type="project" value="UniProtKB-ARBA"/>
</dbReference>
<dbReference type="AlphaFoldDB" id="A0AA38WXH8"/>
<sequence length="528" mass="58906">MGVTRLWEEFAPQKSVSLAKLSQECMEKNGRPLRLAVDVFPRIFGDKGTTDAVRDSGGMNHAAKNVFYFALHFLEAGVQPIFVYDGPNKPSLKRGEHHTYSSSNLGGRLAPAVALSSSTRTQADKDRDQSVEHVVRLTKDVFDAMGLPWLDAAGEGEAECCALERLGLVDGVVTTDGDAFVFGGQNVLRLCNKKANETRRAEVYDAYCTALGSTTGTRPTRGYFLLLALVAGGDYANGLPGCGPHVARRLYREFGTELDKIVDSNAPYKAKKVGAWSRQLPRKLEGCAFADLGSLIEKLSEGFDQNVLQYYVSPAVHSESELRKLVHSRTWTKATEIEKLRELTKKYFDWKGRDYARKFANILGPPLLAKCLMNKGLGQLQPPLQKCQLQLLKKRNTKDEASSIKVSYHPEKLLGLNLSGEPDLPGYTRDFKFDPSITQPCFTPEWLIEYGARTQYEEWRHHSQGKKQPRKKGKKRALSEIDDVNVTNGAKPPQKKLYKSKSLSSALPSRVPDKRVVQVIDIDDFDFD</sequence>
<dbReference type="InterPro" id="IPR036279">
    <property type="entry name" value="5-3_exonuclease_C_sf"/>
</dbReference>
<evidence type="ECO:0000313" key="5">
    <source>
        <dbReference type="EMBL" id="KAJ9602965.1"/>
    </source>
</evidence>
<dbReference type="SUPFAM" id="SSF88723">
    <property type="entry name" value="PIN domain-like"/>
    <property type="match status" value="1"/>
</dbReference>
<feature type="domain" description="XPG-I" evidence="3">
    <location>
        <begin position="143"/>
        <end position="213"/>
    </location>
</feature>
<dbReference type="PANTHER" id="PTHR11081">
    <property type="entry name" value="FLAP ENDONUCLEASE FAMILY MEMBER"/>
    <property type="match status" value="1"/>
</dbReference>
<evidence type="ECO:0000259" key="3">
    <source>
        <dbReference type="SMART" id="SM00484"/>
    </source>
</evidence>
<dbReference type="GO" id="GO:0017108">
    <property type="term" value="F:5'-flap endonuclease activity"/>
    <property type="evidence" value="ECO:0007669"/>
    <property type="project" value="TreeGrafter"/>
</dbReference>
<dbReference type="InterPro" id="IPR006085">
    <property type="entry name" value="XPG_DNA_repair_N"/>
</dbReference>
<comment type="caution">
    <text evidence="5">The sequence shown here is derived from an EMBL/GenBank/DDBJ whole genome shotgun (WGS) entry which is preliminary data.</text>
</comment>
<evidence type="ECO:0000256" key="2">
    <source>
        <dbReference type="ARBA" id="ARBA00022801"/>
    </source>
</evidence>
<keyword evidence="2" id="KW-0378">Hydrolase</keyword>
<keyword evidence="6" id="KW-1185">Reference proteome</keyword>
<organism evidence="5 6">
    <name type="scientific">Cladophialophora chaetospira</name>
    <dbReference type="NCBI Taxonomy" id="386627"/>
    <lineage>
        <taxon>Eukaryota</taxon>
        <taxon>Fungi</taxon>
        <taxon>Dikarya</taxon>
        <taxon>Ascomycota</taxon>
        <taxon>Pezizomycotina</taxon>
        <taxon>Eurotiomycetes</taxon>
        <taxon>Chaetothyriomycetidae</taxon>
        <taxon>Chaetothyriales</taxon>
        <taxon>Herpotrichiellaceae</taxon>
        <taxon>Cladophialophora</taxon>
    </lineage>
</organism>
<dbReference type="InterPro" id="IPR006086">
    <property type="entry name" value="XPG-I_dom"/>
</dbReference>
<evidence type="ECO:0000313" key="6">
    <source>
        <dbReference type="Proteomes" id="UP001172673"/>
    </source>
</evidence>
<dbReference type="Gene3D" id="3.40.50.1010">
    <property type="entry name" value="5'-nuclease"/>
    <property type="match status" value="1"/>
</dbReference>
<keyword evidence="1" id="KW-0540">Nuclease</keyword>
<dbReference type="InterPro" id="IPR029060">
    <property type="entry name" value="PIN-like_dom_sf"/>
</dbReference>
<dbReference type="Pfam" id="PF00867">
    <property type="entry name" value="XPG_I"/>
    <property type="match status" value="1"/>
</dbReference>
<dbReference type="EMBL" id="JAPDRK010000024">
    <property type="protein sequence ID" value="KAJ9602965.1"/>
    <property type="molecule type" value="Genomic_DNA"/>
</dbReference>
<evidence type="ECO:0008006" key="7">
    <source>
        <dbReference type="Google" id="ProtNLM"/>
    </source>
</evidence>
<gene>
    <name evidence="5" type="ORF">H2200_012745</name>
</gene>
<dbReference type="Proteomes" id="UP001172673">
    <property type="component" value="Unassembled WGS sequence"/>
</dbReference>
<feature type="domain" description="XPG N-terminal" evidence="4">
    <location>
        <begin position="1"/>
        <end position="107"/>
    </location>
</feature>
<evidence type="ECO:0000256" key="1">
    <source>
        <dbReference type="ARBA" id="ARBA00022722"/>
    </source>
</evidence>
<name>A0AA38WXH8_9EURO</name>
<protein>
    <recommendedName>
        <fullName evidence="7">XPG-I domain-containing protein</fullName>
    </recommendedName>
</protein>
<dbReference type="PANTHER" id="PTHR11081:SF75">
    <property type="entry name" value="ENDONUCLEASE, PUTATIVE (AFU_ORTHOLOGUE AFUA_3G13260)-RELATED"/>
    <property type="match status" value="1"/>
</dbReference>
<dbReference type="CDD" id="cd09870">
    <property type="entry name" value="PIN_YEN1"/>
    <property type="match status" value="1"/>
</dbReference>
<dbReference type="PRINTS" id="PR00853">
    <property type="entry name" value="XPGRADSUPER"/>
</dbReference>
<dbReference type="SMART" id="SM00484">
    <property type="entry name" value="XPGI"/>
    <property type="match status" value="1"/>
</dbReference>
<proteinExistence type="predicted"/>
<evidence type="ECO:0000259" key="4">
    <source>
        <dbReference type="SMART" id="SM00485"/>
    </source>
</evidence>
<dbReference type="InterPro" id="IPR006084">
    <property type="entry name" value="XPG/Rad2"/>
</dbReference>
<accession>A0AA38WXH8</accession>
<reference evidence="5" key="1">
    <citation type="submission" date="2022-10" db="EMBL/GenBank/DDBJ databases">
        <title>Culturing micro-colonial fungi from biological soil crusts in the Mojave desert and describing Neophaeococcomyces mojavensis, and introducing the new genera and species Taxawa tesnikishii.</title>
        <authorList>
            <person name="Kurbessoian T."/>
            <person name="Stajich J.E."/>
        </authorList>
    </citation>
    <scope>NUCLEOTIDE SEQUENCE</scope>
    <source>
        <strain evidence="5">TK_41</strain>
    </source>
</reference>
<dbReference type="SUPFAM" id="SSF47807">
    <property type="entry name" value="5' to 3' exonuclease, C-terminal subdomain"/>
    <property type="match status" value="1"/>
</dbReference>